<protein>
    <submittedName>
        <fullName evidence="1">Uncharacterized protein</fullName>
    </submittedName>
</protein>
<gene>
    <name evidence="1" type="ORF">CALCODRAFT_381712</name>
</gene>
<dbReference type="InParanoid" id="A0A165EBK2"/>
<reference evidence="1 2" key="1">
    <citation type="journal article" date="2016" name="Mol. Biol. Evol.">
        <title>Comparative Genomics of Early-Diverging Mushroom-Forming Fungi Provides Insights into the Origins of Lignocellulose Decay Capabilities.</title>
        <authorList>
            <person name="Nagy L.G."/>
            <person name="Riley R."/>
            <person name="Tritt A."/>
            <person name="Adam C."/>
            <person name="Daum C."/>
            <person name="Floudas D."/>
            <person name="Sun H."/>
            <person name="Yadav J.S."/>
            <person name="Pangilinan J."/>
            <person name="Larsson K.H."/>
            <person name="Matsuura K."/>
            <person name="Barry K."/>
            <person name="Labutti K."/>
            <person name="Kuo R."/>
            <person name="Ohm R.A."/>
            <person name="Bhattacharya S.S."/>
            <person name="Shirouzu T."/>
            <person name="Yoshinaga Y."/>
            <person name="Martin F.M."/>
            <person name="Grigoriev I.V."/>
            <person name="Hibbett D.S."/>
        </authorList>
    </citation>
    <scope>NUCLEOTIDE SEQUENCE [LARGE SCALE GENOMIC DNA]</scope>
    <source>
        <strain evidence="1 2">HHB12733</strain>
    </source>
</reference>
<name>A0A165EBK2_9BASI</name>
<dbReference type="EMBL" id="KV424012">
    <property type="protein sequence ID" value="KZT54508.1"/>
    <property type="molecule type" value="Genomic_DNA"/>
</dbReference>
<evidence type="ECO:0000313" key="2">
    <source>
        <dbReference type="Proteomes" id="UP000076842"/>
    </source>
</evidence>
<dbReference type="AlphaFoldDB" id="A0A165EBK2"/>
<proteinExistence type="predicted"/>
<evidence type="ECO:0000313" key="1">
    <source>
        <dbReference type="EMBL" id="KZT54508.1"/>
    </source>
</evidence>
<organism evidence="1 2">
    <name type="scientific">Calocera cornea HHB12733</name>
    <dbReference type="NCBI Taxonomy" id="1353952"/>
    <lineage>
        <taxon>Eukaryota</taxon>
        <taxon>Fungi</taxon>
        <taxon>Dikarya</taxon>
        <taxon>Basidiomycota</taxon>
        <taxon>Agaricomycotina</taxon>
        <taxon>Dacrymycetes</taxon>
        <taxon>Dacrymycetales</taxon>
        <taxon>Dacrymycetaceae</taxon>
        <taxon>Calocera</taxon>
    </lineage>
</organism>
<dbReference type="Proteomes" id="UP000076842">
    <property type="component" value="Unassembled WGS sequence"/>
</dbReference>
<sequence>MRYDAPLHRRCFALCIPCRHPPPSGHDCCPHRVRNQHASQPRIRASARWAASRMLRPLLPLLPSGFLRTPRCAYITVIQAAQGSRLSPGSSVPCPCQHIASAPPSPKPQAKPLPEAPKALGSYLALAPKSVRRPLHTVVVPPVRPASLLRFQLQIQSLIFPSLSWMGKWRSAPERQHCTHIRAAGQ</sequence>
<keyword evidence="2" id="KW-1185">Reference proteome</keyword>
<accession>A0A165EBK2</accession>